<dbReference type="GO" id="GO:1990961">
    <property type="term" value="P:xenobiotic detoxification by transmembrane export across the plasma membrane"/>
    <property type="evidence" value="ECO:0007669"/>
    <property type="project" value="InterPro"/>
</dbReference>
<dbReference type="GO" id="GO:0042910">
    <property type="term" value="F:xenobiotic transmembrane transporter activity"/>
    <property type="evidence" value="ECO:0007669"/>
    <property type="project" value="InterPro"/>
</dbReference>
<feature type="transmembrane region" description="Helical" evidence="6">
    <location>
        <begin position="434"/>
        <end position="455"/>
    </location>
</feature>
<reference evidence="8 9" key="1">
    <citation type="submission" date="2019-12" db="EMBL/GenBank/DDBJ databases">
        <authorList>
            <person name="Scholz U."/>
            <person name="Mascher M."/>
            <person name="Fiebig A."/>
        </authorList>
    </citation>
    <scope>NUCLEOTIDE SEQUENCE</scope>
</reference>
<sequence>MEDGGADHGDELLGVPAGNGVGALPGPAGGPELAGGALSIGFTNITGYSVLFGLASGLEPLCSQAYGSKNWELISLSFQRTVVLLLAAAVPIAVLWLNLGPILGTLLRQDPAITAVAATYCAYSLPDLLTNAFLQPLRVYLRSQGITKPMMCCSAVAVLFHVPLNLVLVFVLGMGVPGVAISAVLTNLNMVLFLLGYLYFSGACELTWTGWSPASLSHLSPLLRLALPSCLGVCLEWWWYEIMTVLAGYLPSPPSPSAPLPSLSRPPASCTPSPWPSAPASPPGFAPPFAIAASSSSPSRASSSSSSARVSSSTWSTSSSSCFGWWFRWGTSWGREAGEGEGGGAGGPGLRGGDRGVNVIWTAALRTRWAALFTEDAAVVALAAAAMPVMGLCELGNCPQTTGCGVINLLSFYLVGTPVAVALAFFLGGGFAGLWYGLLTAQAACAVSVLTVVLLRTDWELEAARARKLTAVEMGAPPPSPAAGRRPRDFSTPG</sequence>
<dbReference type="AlphaFoldDB" id="A0A7I8JE53"/>
<dbReference type="CDD" id="cd13132">
    <property type="entry name" value="MATE_eukaryotic"/>
    <property type="match status" value="1"/>
</dbReference>
<dbReference type="Proteomes" id="UP001189122">
    <property type="component" value="Unassembled WGS sequence"/>
</dbReference>
<evidence type="ECO:0000256" key="3">
    <source>
        <dbReference type="ARBA" id="ARBA00022692"/>
    </source>
</evidence>
<evidence type="ECO:0000256" key="1">
    <source>
        <dbReference type="ARBA" id="ARBA00004141"/>
    </source>
</evidence>
<accession>A0A7I8JE53</accession>
<feature type="transmembrane region" description="Helical" evidence="6">
    <location>
        <begin position="150"/>
        <end position="173"/>
    </location>
</feature>
<name>A0A7I8JE53_SPIIN</name>
<protein>
    <recommendedName>
        <fullName evidence="6">Protein DETOXIFICATION</fullName>
    </recommendedName>
    <alternativeName>
        <fullName evidence="6">Multidrug and toxic compound extrusion protein</fullName>
    </alternativeName>
</protein>
<evidence type="ECO:0000256" key="2">
    <source>
        <dbReference type="ARBA" id="ARBA00010199"/>
    </source>
</evidence>
<dbReference type="PANTHER" id="PTHR11206">
    <property type="entry name" value="MULTIDRUG RESISTANCE PROTEIN"/>
    <property type="match status" value="1"/>
</dbReference>
<feature type="transmembrane region" description="Helical" evidence="6">
    <location>
        <begin position="407"/>
        <end position="428"/>
    </location>
</feature>
<dbReference type="EMBL" id="LR743598">
    <property type="protein sequence ID" value="CAA2629184.1"/>
    <property type="molecule type" value="Genomic_DNA"/>
</dbReference>
<feature type="transmembrane region" description="Helical" evidence="6">
    <location>
        <begin position="179"/>
        <end position="200"/>
    </location>
</feature>
<comment type="subcellular location">
    <subcellularLocation>
        <location evidence="1">Membrane</location>
        <topology evidence="1">Multi-pass membrane protein</topology>
    </subcellularLocation>
</comment>
<comment type="caution">
    <text evidence="6">Lacks conserved residue(s) required for the propagation of feature annotation.</text>
</comment>
<evidence type="ECO:0000313" key="8">
    <source>
        <dbReference type="EMBL" id="CAA2629184.1"/>
    </source>
</evidence>
<dbReference type="InterPro" id="IPR002528">
    <property type="entry name" value="MATE_fam"/>
</dbReference>
<dbReference type="EMBL" id="CACRZD030000011">
    <property type="protein sequence ID" value="CAA6668428.1"/>
    <property type="molecule type" value="Genomic_DNA"/>
</dbReference>
<feature type="region of interest" description="Disordered" evidence="7">
    <location>
        <begin position="297"/>
        <end position="320"/>
    </location>
</feature>
<evidence type="ECO:0000256" key="6">
    <source>
        <dbReference type="RuleBase" id="RU004914"/>
    </source>
</evidence>
<keyword evidence="3 6" id="KW-0812">Transmembrane</keyword>
<evidence type="ECO:0000256" key="7">
    <source>
        <dbReference type="SAM" id="MobiDB-lite"/>
    </source>
</evidence>
<feature type="transmembrane region" description="Helical" evidence="6">
    <location>
        <begin position="111"/>
        <end position="129"/>
    </location>
</feature>
<dbReference type="GO" id="GO:0015297">
    <property type="term" value="F:antiporter activity"/>
    <property type="evidence" value="ECO:0007669"/>
    <property type="project" value="InterPro"/>
</dbReference>
<dbReference type="Pfam" id="PF01554">
    <property type="entry name" value="MatE"/>
    <property type="match status" value="1"/>
</dbReference>
<feature type="transmembrane region" description="Helical" evidence="6">
    <location>
        <begin position="82"/>
        <end position="99"/>
    </location>
</feature>
<gene>
    <name evidence="8" type="ORF">SI7747_11014822</name>
</gene>
<organism evidence="8">
    <name type="scientific">Spirodela intermedia</name>
    <name type="common">Intermediate duckweed</name>
    <dbReference type="NCBI Taxonomy" id="51605"/>
    <lineage>
        <taxon>Eukaryota</taxon>
        <taxon>Viridiplantae</taxon>
        <taxon>Streptophyta</taxon>
        <taxon>Embryophyta</taxon>
        <taxon>Tracheophyta</taxon>
        <taxon>Spermatophyta</taxon>
        <taxon>Magnoliopsida</taxon>
        <taxon>Liliopsida</taxon>
        <taxon>Araceae</taxon>
        <taxon>Lemnoideae</taxon>
        <taxon>Spirodela</taxon>
    </lineage>
</organism>
<evidence type="ECO:0000256" key="4">
    <source>
        <dbReference type="ARBA" id="ARBA00022989"/>
    </source>
</evidence>
<proteinExistence type="inferred from homology"/>
<keyword evidence="4 6" id="KW-1133">Transmembrane helix</keyword>
<dbReference type="GO" id="GO:0016020">
    <property type="term" value="C:membrane"/>
    <property type="evidence" value="ECO:0007669"/>
    <property type="project" value="UniProtKB-SubCell"/>
</dbReference>
<evidence type="ECO:0000313" key="9">
    <source>
        <dbReference type="Proteomes" id="UP001189122"/>
    </source>
</evidence>
<evidence type="ECO:0000256" key="5">
    <source>
        <dbReference type="ARBA" id="ARBA00023136"/>
    </source>
</evidence>
<feature type="region of interest" description="Disordered" evidence="7">
    <location>
        <begin position="474"/>
        <end position="494"/>
    </location>
</feature>
<comment type="similarity">
    <text evidence="2 6">Belongs to the multi antimicrobial extrusion (MATE) (TC 2.A.66.1) family.</text>
</comment>
<keyword evidence="5 6" id="KW-0472">Membrane</keyword>
<dbReference type="InterPro" id="IPR045069">
    <property type="entry name" value="MATE_euk"/>
</dbReference>
<keyword evidence="9" id="KW-1185">Reference proteome</keyword>